<organism evidence="1 2">
    <name type="scientific">Caerostris darwini</name>
    <dbReference type="NCBI Taxonomy" id="1538125"/>
    <lineage>
        <taxon>Eukaryota</taxon>
        <taxon>Metazoa</taxon>
        <taxon>Ecdysozoa</taxon>
        <taxon>Arthropoda</taxon>
        <taxon>Chelicerata</taxon>
        <taxon>Arachnida</taxon>
        <taxon>Araneae</taxon>
        <taxon>Araneomorphae</taxon>
        <taxon>Entelegynae</taxon>
        <taxon>Araneoidea</taxon>
        <taxon>Araneidae</taxon>
        <taxon>Caerostris</taxon>
    </lineage>
</organism>
<sequence>MLFCAKRYFIPDEEASGPRGRAPTAQLGYRQLPRERDTHTTNGNSRMAADFSQMTAQHNDRCPVTAKPLNSWRNDVWYLKLCLQDIKKRL</sequence>
<accession>A0AAV4QQU1</accession>
<comment type="caution">
    <text evidence="1">The sequence shown here is derived from an EMBL/GenBank/DDBJ whole genome shotgun (WGS) entry which is preliminary data.</text>
</comment>
<dbReference type="AlphaFoldDB" id="A0AAV4QQU1"/>
<reference evidence="1 2" key="1">
    <citation type="submission" date="2021-06" db="EMBL/GenBank/DDBJ databases">
        <title>Caerostris darwini draft genome.</title>
        <authorList>
            <person name="Kono N."/>
            <person name="Arakawa K."/>
        </authorList>
    </citation>
    <scope>NUCLEOTIDE SEQUENCE [LARGE SCALE GENOMIC DNA]</scope>
</reference>
<dbReference type="Proteomes" id="UP001054837">
    <property type="component" value="Unassembled WGS sequence"/>
</dbReference>
<protein>
    <submittedName>
        <fullName evidence="1">Uncharacterized protein</fullName>
    </submittedName>
</protein>
<name>A0AAV4QQU1_9ARAC</name>
<evidence type="ECO:0000313" key="1">
    <source>
        <dbReference type="EMBL" id="GIY11281.1"/>
    </source>
</evidence>
<gene>
    <name evidence="1" type="ORF">CDAR_441661</name>
</gene>
<keyword evidence="2" id="KW-1185">Reference proteome</keyword>
<proteinExistence type="predicted"/>
<evidence type="ECO:0000313" key="2">
    <source>
        <dbReference type="Proteomes" id="UP001054837"/>
    </source>
</evidence>
<dbReference type="EMBL" id="BPLQ01004890">
    <property type="protein sequence ID" value="GIY11281.1"/>
    <property type="molecule type" value="Genomic_DNA"/>
</dbReference>